<name>A0A9Q1E6J1_SYNKA</name>
<sequence>MYHRAYYHGSSLENDESGTVASLCLGLLTALDGLQRASPSVPAKPETRSETSERRQTERNGQEDAAVPRTYIRWRCCFTACRRATPLPKRLGAAETETATAAASSSRRFTPH</sequence>
<keyword evidence="3" id="KW-1185">Reference proteome</keyword>
<proteinExistence type="predicted"/>
<dbReference type="EMBL" id="JAINUF010000024">
    <property type="protein sequence ID" value="KAJ8333131.1"/>
    <property type="molecule type" value="Genomic_DNA"/>
</dbReference>
<evidence type="ECO:0000313" key="2">
    <source>
        <dbReference type="EMBL" id="KAJ8333131.1"/>
    </source>
</evidence>
<comment type="caution">
    <text evidence="2">The sequence shown here is derived from an EMBL/GenBank/DDBJ whole genome shotgun (WGS) entry which is preliminary data.</text>
</comment>
<organism evidence="2 3">
    <name type="scientific">Synaphobranchus kaupii</name>
    <name type="common">Kaup's arrowtooth eel</name>
    <dbReference type="NCBI Taxonomy" id="118154"/>
    <lineage>
        <taxon>Eukaryota</taxon>
        <taxon>Metazoa</taxon>
        <taxon>Chordata</taxon>
        <taxon>Craniata</taxon>
        <taxon>Vertebrata</taxon>
        <taxon>Euteleostomi</taxon>
        <taxon>Actinopterygii</taxon>
        <taxon>Neopterygii</taxon>
        <taxon>Teleostei</taxon>
        <taxon>Anguilliformes</taxon>
        <taxon>Synaphobranchidae</taxon>
        <taxon>Synaphobranchus</taxon>
    </lineage>
</organism>
<reference evidence="2" key="1">
    <citation type="journal article" date="2023" name="Science">
        <title>Genome structures resolve the early diversification of teleost fishes.</title>
        <authorList>
            <person name="Parey E."/>
            <person name="Louis A."/>
            <person name="Montfort J."/>
            <person name="Bouchez O."/>
            <person name="Roques C."/>
            <person name="Iampietro C."/>
            <person name="Lluch J."/>
            <person name="Castinel A."/>
            <person name="Donnadieu C."/>
            <person name="Desvignes T."/>
            <person name="Floi Bucao C."/>
            <person name="Jouanno E."/>
            <person name="Wen M."/>
            <person name="Mejri S."/>
            <person name="Dirks R."/>
            <person name="Jansen H."/>
            <person name="Henkel C."/>
            <person name="Chen W.J."/>
            <person name="Zahm M."/>
            <person name="Cabau C."/>
            <person name="Klopp C."/>
            <person name="Thompson A.W."/>
            <person name="Robinson-Rechavi M."/>
            <person name="Braasch I."/>
            <person name="Lecointre G."/>
            <person name="Bobe J."/>
            <person name="Postlethwait J.H."/>
            <person name="Berthelot C."/>
            <person name="Roest Crollius H."/>
            <person name="Guiguen Y."/>
        </authorList>
    </citation>
    <scope>NUCLEOTIDE SEQUENCE</scope>
    <source>
        <strain evidence="2">WJC10195</strain>
    </source>
</reference>
<protein>
    <submittedName>
        <fullName evidence="2">Uncharacterized protein</fullName>
    </submittedName>
</protein>
<feature type="compositionally biased region" description="Basic and acidic residues" evidence="1">
    <location>
        <begin position="45"/>
        <end position="62"/>
    </location>
</feature>
<dbReference type="Proteomes" id="UP001152622">
    <property type="component" value="Chromosome 24"/>
</dbReference>
<feature type="region of interest" description="Disordered" evidence="1">
    <location>
        <begin position="35"/>
        <end position="66"/>
    </location>
</feature>
<evidence type="ECO:0000256" key="1">
    <source>
        <dbReference type="SAM" id="MobiDB-lite"/>
    </source>
</evidence>
<evidence type="ECO:0000313" key="3">
    <source>
        <dbReference type="Proteomes" id="UP001152622"/>
    </source>
</evidence>
<gene>
    <name evidence="2" type="ORF">SKAU_G00420270</name>
</gene>
<dbReference type="AlphaFoldDB" id="A0A9Q1E6J1"/>
<accession>A0A9Q1E6J1</accession>
<feature type="region of interest" description="Disordered" evidence="1">
    <location>
        <begin position="89"/>
        <end position="112"/>
    </location>
</feature>
<feature type="compositionally biased region" description="Low complexity" evidence="1">
    <location>
        <begin position="93"/>
        <end position="106"/>
    </location>
</feature>